<proteinExistence type="predicted"/>
<protein>
    <submittedName>
        <fullName evidence="2">Uncharacterized protein</fullName>
    </submittedName>
</protein>
<keyword evidence="3" id="KW-1185">Reference proteome</keyword>
<feature type="compositionally biased region" description="Basic and acidic residues" evidence="1">
    <location>
        <begin position="164"/>
        <end position="179"/>
    </location>
</feature>
<feature type="compositionally biased region" description="Polar residues" evidence="1">
    <location>
        <begin position="140"/>
        <end position="156"/>
    </location>
</feature>
<organism evidence="2 3">
    <name type="scientific">Salmo trutta</name>
    <name type="common">Brown trout</name>
    <dbReference type="NCBI Taxonomy" id="8032"/>
    <lineage>
        <taxon>Eukaryota</taxon>
        <taxon>Metazoa</taxon>
        <taxon>Chordata</taxon>
        <taxon>Craniata</taxon>
        <taxon>Vertebrata</taxon>
        <taxon>Euteleostomi</taxon>
        <taxon>Actinopterygii</taxon>
        <taxon>Neopterygii</taxon>
        <taxon>Teleostei</taxon>
        <taxon>Protacanthopterygii</taxon>
        <taxon>Salmoniformes</taxon>
        <taxon>Salmonidae</taxon>
        <taxon>Salmoninae</taxon>
        <taxon>Salmo</taxon>
    </lineage>
</organism>
<feature type="compositionally biased region" description="Polar residues" evidence="1">
    <location>
        <begin position="203"/>
        <end position="218"/>
    </location>
</feature>
<evidence type="ECO:0000256" key="1">
    <source>
        <dbReference type="SAM" id="MobiDB-lite"/>
    </source>
</evidence>
<sequence length="333" mass="35575">SQGGNKASSQTTRNSKPGGKQSLGPDHTEQQARGETKPRARPHGTASQGGNKASGQTTRPQGTASQGGNKASGQTTRYSKPGGKQSLGPDHKVQQARGETKPRARPQGTASQGGNKASGQTTRYSKPGGETKPWARPHRTASQGGNKASGQTTRNSKPGGKQFLRQDHKVQQARGETKPHGTNSKPGGKQTRGETKPRDKPQGTASQGGNKASGQTTRYCKPGGKQSLGPDHTEQQARGKQRAKGNEKSQSQQSPGTLLAHTKFSPAPRGREGTGKRERKRESKRGKGFYRSPKKGILLLREYLLRPVLSLCYSKHKEVIPRHGTVVNVEGLQ</sequence>
<feature type="region of interest" description="Disordered" evidence="1">
    <location>
        <begin position="1"/>
        <end position="290"/>
    </location>
</feature>
<reference evidence="2" key="2">
    <citation type="submission" date="2025-09" db="UniProtKB">
        <authorList>
            <consortium name="Ensembl"/>
        </authorList>
    </citation>
    <scope>IDENTIFICATION</scope>
</reference>
<feature type="compositionally biased region" description="Basic residues" evidence="1">
    <location>
        <begin position="277"/>
        <end position="290"/>
    </location>
</feature>
<accession>A0A673Z6G8</accession>
<feature type="compositionally biased region" description="Basic and acidic residues" evidence="1">
    <location>
        <begin position="191"/>
        <end position="201"/>
    </location>
</feature>
<dbReference type="InParanoid" id="A0A673Z6G8"/>
<dbReference type="Proteomes" id="UP000472277">
    <property type="component" value="Chromosome 14"/>
</dbReference>
<feature type="compositionally biased region" description="Polar residues" evidence="1">
    <location>
        <begin position="108"/>
        <end position="124"/>
    </location>
</feature>
<feature type="compositionally biased region" description="Polar residues" evidence="1">
    <location>
        <begin position="45"/>
        <end position="78"/>
    </location>
</feature>
<name>A0A673Z6G8_SALTR</name>
<reference evidence="2" key="1">
    <citation type="submission" date="2025-08" db="UniProtKB">
        <authorList>
            <consortium name="Ensembl"/>
        </authorList>
    </citation>
    <scope>IDENTIFICATION</scope>
</reference>
<feature type="compositionally biased region" description="Basic and acidic residues" evidence="1">
    <location>
        <begin position="26"/>
        <end position="38"/>
    </location>
</feature>
<evidence type="ECO:0000313" key="2">
    <source>
        <dbReference type="Ensembl" id="ENSSTUP00000042220.1"/>
    </source>
</evidence>
<dbReference type="AlphaFoldDB" id="A0A673Z6G8"/>
<dbReference type="Ensembl" id="ENSSTUT00000044094.1">
    <property type="protein sequence ID" value="ENSSTUP00000042220.1"/>
    <property type="gene ID" value="ENSSTUG00000017858.1"/>
</dbReference>
<dbReference type="GeneTree" id="ENSGT01060000253656"/>
<evidence type="ECO:0000313" key="3">
    <source>
        <dbReference type="Proteomes" id="UP000472277"/>
    </source>
</evidence>
<feature type="compositionally biased region" description="Basic and acidic residues" evidence="1">
    <location>
        <begin position="89"/>
        <end position="102"/>
    </location>
</feature>
<feature type="compositionally biased region" description="Polar residues" evidence="1">
    <location>
        <begin position="1"/>
        <end position="15"/>
    </location>
</feature>
<dbReference type="OMA" id="GPDTQAH"/>